<sequence>MHSSYEQAMESLRISDPDLHQKLTAALNQITDLPTSDYREKLVSGLNDIRQAAEDPWEEAFEKEESWVTQQLCGVKGHAVEALNDIAIILQEQVHNVRASLGQYGATISDSAFLITCFFLDGLLPHRRHLPTSGFSKLS</sequence>
<dbReference type="EMBL" id="FJUY01000011">
    <property type="protein sequence ID" value="CZT21538.1"/>
    <property type="molecule type" value="Genomic_DNA"/>
</dbReference>
<dbReference type="Proteomes" id="UP000225277">
    <property type="component" value="Unassembled WGS sequence"/>
</dbReference>
<protein>
    <submittedName>
        <fullName evidence="1">Uncharacterized protein</fullName>
    </submittedName>
</protein>
<accession>A0A2D3V169</accession>
<dbReference type="GeneID" id="35602519"/>
<organism evidence="1 2">
    <name type="scientific">Ramularia collo-cygni</name>
    <dbReference type="NCBI Taxonomy" id="112498"/>
    <lineage>
        <taxon>Eukaryota</taxon>
        <taxon>Fungi</taxon>
        <taxon>Dikarya</taxon>
        <taxon>Ascomycota</taxon>
        <taxon>Pezizomycotina</taxon>
        <taxon>Dothideomycetes</taxon>
        <taxon>Dothideomycetidae</taxon>
        <taxon>Mycosphaerellales</taxon>
        <taxon>Mycosphaerellaceae</taxon>
        <taxon>Ramularia</taxon>
    </lineage>
</organism>
<dbReference type="RefSeq" id="XP_023628427.1">
    <property type="nucleotide sequence ID" value="XM_023772659.1"/>
</dbReference>
<gene>
    <name evidence="1" type="ORF">RCC_07401</name>
</gene>
<evidence type="ECO:0000313" key="1">
    <source>
        <dbReference type="EMBL" id="CZT21538.1"/>
    </source>
</evidence>
<keyword evidence="2" id="KW-1185">Reference proteome</keyword>
<proteinExistence type="predicted"/>
<evidence type="ECO:0000313" key="2">
    <source>
        <dbReference type="Proteomes" id="UP000225277"/>
    </source>
</evidence>
<reference evidence="1 2" key="1">
    <citation type="submission" date="2016-03" db="EMBL/GenBank/DDBJ databases">
        <authorList>
            <person name="Ploux O."/>
        </authorList>
    </citation>
    <scope>NUCLEOTIDE SEQUENCE [LARGE SCALE GENOMIC DNA]</scope>
    <source>
        <strain evidence="1 2">URUG2</strain>
    </source>
</reference>
<dbReference type="AlphaFoldDB" id="A0A2D3V169"/>
<name>A0A2D3V169_9PEZI</name>